<feature type="domain" description="Glycosyltransferase 2-like" evidence="6">
    <location>
        <begin position="6"/>
        <end position="105"/>
    </location>
</feature>
<dbReference type="GO" id="GO:0005886">
    <property type="term" value="C:plasma membrane"/>
    <property type="evidence" value="ECO:0007669"/>
    <property type="project" value="UniProtKB-SubCell"/>
</dbReference>
<dbReference type="InterPro" id="IPR001173">
    <property type="entry name" value="Glyco_trans_2-like"/>
</dbReference>
<evidence type="ECO:0000256" key="2">
    <source>
        <dbReference type="ARBA" id="ARBA00022475"/>
    </source>
</evidence>
<dbReference type="PANTHER" id="PTHR43646:SF2">
    <property type="entry name" value="GLYCOSYLTRANSFERASE 2-LIKE DOMAIN-CONTAINING PROTEIN"/>
    <property type="match status" value="1"/>
</dbReference>
<dbReference type="RefSeq" id="WP_088650764.1">
    <property type="nucleotide sequence ID" value="NZ_AQQR01000006.1"/>
</dbReference>
<dbReference type="SUPFAM" id="SSF53448">
    <property type="entry name" value="Nucleotide-diphospho-sugar transferases"/>
    <property type="match status" value="1"/>
</dbReference>
<dbReference type="EMBL" id="AQQR01000006">
    <property type="protein sequence ID" value="OWU72456.1"/>
    <property type="molecule type" value="Genomic_DNA"/>
</dbReference>
<name>A0A225NG51_9RHOB</name>
<dbReference type="OrthoDB" id="5291101at2"/>
<evidence type="ECO:0000256" key="3">
    <source>
        <dbReference type="ARBA" id="ARBA00022676"/>
    </source>
</evidence>
<comment type="subcellular location">
    <subcellularLocation>
        <location evidence="1">Cell membrane</location>
    </subcellularLocation>
</comment>
<dbReference type="PANTHER" id="PTHR43646">
    <property type="entry name" value="GLYCOSYLTRANSFERASE"/>
    <property type="match status" value="1"/>
</dbReference>
<dbReference type="InterPro" id="IPR029044">
    <property type="entry name" value="Nucleotide-diphossugar_trans"/>
</dbReference>
<evidence type="ECO:0000256" key="4">
    <source>
        <dbReference type="ARBA" id="ARBA00022679"/>
    </source>
</evidence>
<evidence type="ECO:0000313" key="8">
    <source>
        <dbReference type="Proteomes" id="UP000215377"/>
    </source>
</evidence>
<sequence length="229" mass="24999">MTATLSIVIPTLDAEKHLPRCLDSLIEGLTAGLIRDLVITDGGSSDTTRDMADAAGATLVTGPASRGGQLRRGVAAARGDWVLVLHADTVLSHGWSDIVIDHIREQGGPAHFRLAFRESGLMPALVSGWANLRAGLFALPYGDQGLLLRRADYDRAGGYPDQPLMEDVALARALRRSGCAITRLNARATTCAERYLRDGWIRRGARNLWTMFRYMIGTDPERLAASYRR</sequence>
<dbReference type="AlphaFoldDB" id="A0A225NG51"/>
<keyword evidence="2" id="KW-1003">Cell membrane</keyword>
<dbReference type="CDD" id="cd02522">
    <property type="entry name" value="GT_2_like_a"/>
    <property type="match status" value="1"/>
</dbReference>
<protein>
    <submittedName>
        <fullName evidence="7">Glycosyl transferase</fullName>
    </submittedName>
</protein>
<dbReference type="GO" id="GO:0016757">
    <property type="term" value="F:glycosyltransferase activity"/>
    <property type="evidence" value="ECO:0007669"/>
    <property type="project" value="UniProtKB-KW"/>
</dbReference>
<keyword evidence="3" id="KW-0328">Glycosyltransferase</keyword>
<dbReference type="Pfam" id="PF00535">
    <property type="entry name" value="Glycos_transf_2"/>
    <property type="match status" value="1"/>
</dbReference>
<evidence type="ECO:0000259" key="6">
    <source>
        <dbReference type="Pfam" id="PF00535"/>
    </source>
</evidence>
<organism evidence="7 8">
    <name type="scientific">Marinibacterium profundimaris</name>
    <dbReference type="NCBI Taxonomy" id="1679460"/>
    <lineage>
        <taxon>Bacteria</taxon>
        <taxon>Pseudomonadati</taxon>
        <taxon>Pseudomonadota</taxon>
        <taxon>Alphaproteobacteria</taxon>
        <taxon>Rhodobacterales</taxon>
        <taxon>Paracoccaceae</taxon>
        <taxon>Marinibacterium</taxon>
    </lineage>
</organism>
<gene>
    <name evidence="7" type="ORF">ATO3_15305</name>
</gene>
<reference evidence="7 8" key="1">
    <citation type="submission" date="2013-04" db="EMBL/GenBank/DDBJ databases">
        <title>Oceanicola sp. 22II1-22F33 Genome Sequencing.</title>
        <authorList>
            <person name="Lai Q."/>
            <person name="Li G."/>
            <person name="Shao Z."/>
        </authorList>
    </citation>
    <scope>NUCLEOTIDE SEQUENCE [LARGE SCALE GENOMIC DNA]</scope>
    <source>
        <strain evidence="7 8">22II1-22F33</strain>
    </source>
</reference>
<dbReference type="NCBIfam" id="TIGR04283">
    <property type="entry name" value="glyco_like_mftF"/>
    <property type="match status" value="1"/>
</dbReference>
<evidence type="ECO:0000256" key="5">
    <source>
        <dbReference type="ARBA" id="ARBA00023136"/>
    </source>
</evidence>
<evidence type="ECO:0000256" key="1">
    <source>
        <dbReference type="ARBA" id="ARBA00004236"/>
    </source>
</evidence>
<keyword evidence="5" id="KW-0472">Membrane</keyword>
<evidence type="ECO:0000313" key="7">
    <source>
        <dbReference type="EMBL" id="OWU72456.1"/>
    </source>
</evidence>
<dbReference type="Proteomes" id="UP000215377">
    <property type="component" value="Unassembled WGS sequence"/>
</dbReference>
<dbReference type="Gene3D" id="3.90.550.10">
    <property type="entry name" value="Spore Coat Polysaccharide Biosynthesis Protein SpsA, Chain A"/>
    <property type="match status" value="1"/>
</dbReference>
<proteinExistence type="predicted"/>
<comment type="caution">
    <text evidence="7">The sequence shown here is derived from an EMBL/GenBank/DDBJ whole genome shotgun (WGS) entry which is preliminary data.</text>
</comment>
<dbReference type="InterPro" id="IPR026461">
    <property type="entry name" value="Trfase_2_rSAM/seldom_assoc"/>
</dbReference>
<keyword evidence="8" id="KW-1185">Reference proteome</keyword>
<accession>A0A225NG51</accession>
<keyword evidence="4 7" id="KW-0808">Transferase</keyword>